<accession>W5TF83</accession>
<evidence type="ECO:0000313" key="1">
    <source>
        <dbReference type="EMBL" id="AHH17852.1"/>
    </source>
</evidence>
<dbReference type="STRING" id="1415166.NONO_c30650"/>
<protein>
    <recommendedName>
        <fullName evidence="3">DUF1684 domain-containing protein</fullName>
    </recommendedName>
</protein>
<evidence type="ECO:0008006" key="3">
    <source>
        <dbReference type="Google" id="ProtNLM"/>
    </source>
</evidence>
<dbReference type="HOGENOM" id="CLU_093051_0_0_11"/>
<proteinExistence type="predicted"/>
<dbReference type="KEGG" id="nno:NONO_c30650"/>
<dbReference type="RefSeq" id="WP_025349306.1">
    <property type="nucleotide sequence ID" value="NZ_CP006850.1"/>
</dbReference>
<name>W5TF83_9NOCA</name>
<dbReference type="InterPro" id="IPR012467">
    <property type="entry name" value="DUF1684"/>
</dbReference>
<dbReference type="PATRIC" id="fig|1415166.3.peg.3141"/>
<evidence type="ECO:0000313" key="2">
    <source>
        <dbReference type="Proteomes" id="UP000019150"/>
    </source>
</evidence>
<dbReference type="OrthoDB" id="5493262at2"/>
<reference evidence="1 2" key="1">
    <citation type="journal article" date="2014" name="Appl. Environ. Microbiol.">
        <title>Insights into the Microbial Degradation of Rubber and Gutta-Percha by Analysis of the Complete Genome of Nocardia nova SH22a.</title>
        <authorList>
            <person name="Luo Q."/>
            <person name="Hiessl S."/>
            <person name="Poehlein A."/>
            <person name="Daniel R."/>
            <person name="Steinbuchel A."/>
        </authorList>
    </citation>
    <scope>NUCLEOTIDE SEQUENCE [LARGE SCALE GENOMIC DNA]</scope>
    <source>
        <strain evidence="1">SH22a</strain>
    </source>
</reference>
<organism evidence="1 2">
    <name type="scientific">Nocardia nova SH22a</name>
    <dbReference type="NCBI Taxonomy" id="1415166"/>
    <lineage>
        <taxon>Bacteria</taxon>
        <taxon>Bacillati</taxon>
        <taxon>Actinomycetota</taxon>
        <taxon>Actinomycetes</taxon>
        <taxon>Mycobacteriales</taxon>
        <taxon>Nocardiaceae</taxon>
        <taxon>Nocardia</taxon>
    </lineage>
</organism>
<dbReference type="eggNOG" id="COG3358">
    <property type="taxonomic scope" value="Bacteria"/>
</dbReference>
<dbReference type="PANTHER" id="PTHR41913">
    <property type="entry name" value="DUF1684 DOMAIN-CONTAINING PROTEIN"/>
    <property type="match status" value="1"/>
</dbReference>
<dbReference type="Pfam" id="PF07920">
    <property type="entry name" value="DUF1684"/>
    <property type="match status" value="1"/>
</dbReference>
<dbReference type="AlphaFoldDB" id="W5TF83"/>
<keyword evidence="2" id="KW-1185">Reference proteome</keyword>
<dbReference type="PANTHER" id="PTHR41913:SF1">
    <property type="entry name" value="DUF1684 DOMAIN-CONTAINING PROTEIN"/>
    <property type="match status" value="1"/>
</dbReference>
<dbReference type="Proteomes" id="UP000019150">
    <property type="component" value="Chromosome"/>
</dbReference>
<gene>
    <name evidence="1" type="ORF">NONO_c30650</name>
</gene>
<dbReference type="EMBL" id="CP006850">
    <property type="protein sequence ID" value="AHH17852.1"/>
    <property type="molecule type" value="Genomic_DNA"/>
</dbReference>
<sequence>MTASTTDTDLWAADWHTWRAGRIAEATAAHGTAAAVGTHWLGEEPIRIDGLPGTWSVADGRVAGTGPDGLRVDLRPGGEHLLGRLLLRPVARAGELAVRVFDPRAVTRIGLEGIDAFVPDRAWVIDGVAEEISATLRLDHIDGFVSTSAAARIHLAIGGRDITFDGVRTPTGHTQITFADTTNGGETQRFRFLTVPPPDDSGRVSVDFNRAHLPPCTFSDHYLCPLPPAANRLDIPIRAGETRLRHSDSASR</sequence>